<proteinExistence type="predicted"/>
<dbReference type="SMART" id="SM00267">
    <property type="entry name" value="GGDEF"/>
    <property type="match status" value="1"/>
</dbReference>
<name>A0ABS0B7A5_9GAMM</name>
<dbReference type="RefSeq" id="WP_194931491.1">
    <property type="nucleotide sequence ID" value="NZ_JADLZT010000006.1"/>
</dbReference>
<dbReference type="NCBIfam" id="TIGR00254">
    <property type="entry name" value="GGDEF"/>
    <property type="match status" value="1"/>
</dbReference>
<dbReference type="PROSITE" id="PS50887">
    <property type="entry name" value="GGDEF"/>
    <property type="match status" value="1"/>
</dbReference>
<evidence type="ECO:0000313" key="4">
    <source>
        <dbReference type="EMBL" id="MBF6024916.1"/>
    </source>
</evidence>
<evidence type="ECO:0000256" key="2">
    <source>
        <dbReference type="ARBA" id="ARBA00034247"/>
    </source>
</evidence>
<evidence type="ECO:0000313" key="5">
    <source>
        <dbReference type="Proteomes" id="UP001429984"/>
    </source>
</evidence>
<dbReference type="PANTHER" id="PTHR45138">
    <property type="entry name" value="REGULATORY COMPONENTS OF SENSORY TRANSDUCTION SYSTEM"/>
    <property type="match status" value="1"/>
</dbReference>
<feature type="domain" description="GGDEF" evidence="3">
    <location>
        <begin position="26"/>
        <end position="160"/>
    </location>
</feature>
<dbReference type="SUPFAM" id="SSF55073">
    <property type="entry name" value="Nucleotide cyclase"/>
    <property type="match status" value="1"/>
</dbReference>
<dbReference type="Gene3D" id="3.30.70.270">
    <property type="match status" value="1"/>
</dbReference>
<protein>
    <recommendedName>
        <fullName evidence="1">diguanylate cyclase</fullName>
        <ecNumber evidence="1">2.7.7.65</ecNumber>
    </recommendedName>
</protein>
<dbReference type="InterPro" id="IPR029787">
    <property type="entry name" value="Nucleotide_cyclase"/>
</dbReference>
<gene>
    <name evidence="4" type="ORF">IU514_12860</name>
</gene>
<dbReference type="InterPro" id="IPR043128">
    <property type="entry name" value="Rev_trsase/Diguanyl_cyclase"/>
</dbReference>
<dbReference type="InterPro" id="IPR050469">
    <property type="entry name" value="Diguanylate_Cyclase"/>
</dbReference>
<organism evidence="4 5">
    <name type="scientific">Lysobacter niastensis</name>
    <dbReference type="NCBI Taxonomy" id="380629"/>
    <lineage>
        <taxon>Bacteria</taxon>
        <taxon>Pseudomonadati</taxon>
        <taxon>Pseudomonadota</taxon>
        <taxon>Gammaproteobacteria</taxon>
        <taxon>Lysobacterales</taxon>
        <taxon>Lysobacteraceae</taxon>
        <taxon>Lysobacter</taxon>
    </lineage>
</organism>
<sequence length="160" mass="16826">MTGCRNYRGLTEDTARVSRQCKDEDAPLGVITCDIDLFKQFNDRYGHPAGDVCLQRVASALRGALFSAGDVLARAGGEEFVALLPRLPAKATQVVAERMRLAAVALGIPHSDSSFGVVAASVGWGVHLASADSEVEQVIAAADAALYLAKDRGRNQVVGG</sequence>
<evidence type="ECO:0000256" key="1">
    <source>
        <dbReference type="ARBA" id="ARBA00012528"/>
    </source>
</evidence>
<accession>A0ABS0B7A5</accession>
<comment type="catalytic activity">
    <reaction evidence="2">
        <text>2 GTP = 3',3'-c-di-GMP + 2 diphosphate</text>
        <dbReference type="Rhea" id="RHEA:24898"/>
        <dbReference type="ChEBI" id="CHEBI:33019"/>
        <dbReference type="ChEBI" id="CHEBI:37565"/>
        <dbReference type="ChEBI" id="CHEBI:58805"/>
        <dbReference type="EC" id="2.7.7.65"/>
    </reaction>
</comment>
<evidence type="ECO:0000259" key="3">
    <source>
        <dbReference type="PROSITE" id="PS50887"/>
    </source>
</evidence>
<dbReference type="PANTHER" id="PTHR45138:SF9">
    <property type="entry name" value="DIGUANYLATE CYCLASE DGCM-RELATED"/>
    <property type="match status" value="1"/>
</dbReference>
<dbReference type="Proteomes" id="UP001429984">
    <property type="component" value="Unassembled WGS sequence"/>
</dbReference>
<dbReference type="CDD" id="cd01949">
    <property type="entry name" value="GGDEF"/>
    <property type="match status" value="1"/>
</dbReference>
<dbReference type="EMBL" id="JADLZT010000006">
    <property type="protein sequence ID" value="MBF6024916.1"/>
    <property type="molecule type" value="Genomic_DNA"/>
</dbReference>
<comment type="caution">
    <text evidence="4">The sequence shown here is derived from an EMBL/GenBank/DDBJ whole genome shotgun (WGS) entry which is preliminary data.</text>
</comment>
<dbReference type="EC" id="2.7.7.65" evidence="1"/>
<dbReference type="Pfam" id="PF00990">
    <property type="entry name" value="GGDEF"/>
    <property type="match status" value="1"/>
</dbReference>
<dbReference type="InterPro" id="IPR000160">
    <property type="entry name" value="GGDEF_dom"/>
</dbReference>
<keyword evidence="5" id="KW-1185">Reference proteome</keyword>
<reference evidence="4 5" key="1">
    <citation type="submission" date="2020-11" db="EMBL/GenBank/DDBJ databases">
        <title>Draft Genome Sequence and Secondary Metabolite Biosynthetic Potential of the Lysobacter niastensis Type strain DSM 18481.</title>
        <authorList>
            <person name="Turrini P."/>
            <person name="Artuso I."/>
            <person name="Tescari M."/>
            <person name="Lugli G.A."/>
            <person name="Frangipani E."/>
            <person name="Ventura M."/>
            <person name="Visca P."/>
        </authorList>
    </citation>
    <scope>NUCLEOTIDE SEQUENCE [LARGE SCALE GENOMIC DNA]</scope>
    <source>
        <strain evidence="4 5">DSM 18481</strain>
    </source>
</reference>